<dbReference type="GO" id="GO:0045010">
    <property type="term" value="P:actin nucleation"/>
    <property type="evidence" value="ECO:0007669"/>
    <property type="project" value="InterPro"/>
</dbReference>
<dbReference type="SUPFAM" id="SSF101447">
    <property type="entry name" value="Formin homology 2 domain (FH2 domain)"/>
    <property type="match status" value="1"/>
</dbReference>
<accession>A0A5J5BQB9</accession>
<evidence type="ECO:0000313" key="7">
    <source>
        <dbReference type="Proteomes" id="UP000325577"/>
    </source>
</evidence>
<protein>
    <recommendedName>
        <fullName evidence="2">Formin-like protein</fullName>
    </recommendedName>
</protein>
<dbReference type="SMART" id="SM00498">
    <property type="entry name" value="FH2"/>
    <property type="match status" value="1"/>
</dbReference>
<dbReference type="PROSITE" id="PS51444">
    <property type="entry name" value="FH2"/>
    <property type="match status" value="1"/>
</dbReference>
<proteinExistence type="inferred from homology"/>
<feature type="region of interest" description="Disordered" evidence="3">
    <location>
        <begin position="1"/>
        <end position="23"/>
    </location>
</feature>
<dbReference type="AlphaFoldDB" id="A0A5J5BQB9"/>
<dbReference type="InterPro" id="IPR036514">
    <property type="entry name" value="SGNH_hydro_sf"/>
</dbReference>
<evidence type="ECO:0000259" key="5">
    <source>
        <dbReference type="PROSITE" id="PS51444"/>
    </source>
</evidence>
<dbReference type="PANTHER" id="PTHR23213:SF177">
    <property type="entry name" value="FORMIN-LIKE PROTEIN 11"/>
    <property type="match status" value="1"/>
</dbReference>
<evidence type="ECO:0000256" key="1">
    <source>
        <dbReference type="ARBA" id="ARBA00025793"/>
    </source>
</evidence>
<evidence type="ECO:0000256" key="3">
    <source>
        <dbReference type="SAM" id="MobiDB-lite"/>
    </source>
</evidence>
<feature type="region of interest" description="Disordered" evidence="3">
    <location>
        <begin position="568"/>
        <end position="609"/>
    </location>
</feature>
<dbReference type="Gene3D" id="1.20.58.2220">
    <property type="entry name" value="Formin, FH2 domain"/>
    <property type="match status" value="1"/>
</dbReference>
<dbReference type="Pfam" id="PF02181">
    <property type="entry name" value="FH2"/>
    <property type="match status" value="1"/>
</dbReference>
<keyword evidence="4" id="KW-0812">Transmembrane</keyword>
<name>A0A5J5BQB9_9ASTE</name>
<dbReference type="SUPFAM" id="SSF52266">
    <property type="entry name" value="SGNH hydrolase"/>
    <property type="match status" value="1"/>
</dbReference>
<reference evidence="6 7" key="1">
    <citation type="submission" date="2019-09" db="EMBL/GenBank/DDBJ databases">
        <title>A chromosome-level genome assembly of the Chinese tupelo Nyssa sinensis.</title>
        <authorList>
            <person name="Yang X."/>
            <person name="Kang M."/>
            <person name="Yang Y."/>
            <person name="Xiong H."/>
            <person name="Wang M."/>
            <person name="Zhang Z."/>
            <person name="Wang Z."/>
            <person name="Wu H."/>
            <person name="Ma T."/>
            <person name="Liu J."/>
            <person name="Xi Z."/>
        </authorList>
    </citation>
    <scope>NUCLEOTIDE SEQUENCE [LARGE SCALE GENOMIC DNA]</scope>
    <source>
        <strain evidence="6">J267</strain>
        <tissue evidence="6">Leaf</tissue>
    </source>
</reference>
<feature type="domain" description="FH2" evidence="5">
    <location>
        <begin position="599"/>
        <end position="973"/>
    </location>
</feature>
<feature type="compositionally biased region" description="Pro residues" evidence="3">
    <location>
        <begin position="532"/>
        <end position="541"/>
    </location>
</feature>
<sequence length="1143" mass="125368">MEGSGDGKENHIKRVSGEDENKEKEALILEKVRVLLGLKSFNIRSPSNGESEYGSPAVSPSPIEVEAPAPAPAPVLPIHVHSHRPPLRPSPIPQPYKIQKEDRYKGRTKRILIAVFVSTGATSVICVIGLIWFCQKFRKQRKRSASTVSIYSSEGGSRGRSKYVSSQNSVKKVSSDPVLNLFYLDSLGTVLEPQPLCVKHHSETANICSNQNISNCTLQEREESDRVPTKSESDYVDSASGEIRSLHESAESIKYDSDGCISSSGDKIIPVDAHSSDDESFHSLCDSHSSSRRLSNASAVSLSDTSEIIFLNMSNLSPCSVTSPMNLAIPSPTPASISTLASDLHTYPSQAPCNLEQNVQRSPSHSSSRWLSDASAGSFSDTSEIISLTVSNISTCSVNSPMNLAIPSPTPASISTLASDLHLYPFQAPCNLEQKVQRSPSHSSSRRLSNASVGSLSDTSEIISLNVSKLSPCSVTSPMNLAIPSPTPAAISPCNLEQNVQTSPYPPQAPCSLEQNVQASPCSSNCQKGSTFPPPPPPPLPSVHISPSYSSSCSIRISSKALNSSILPNLSSPRNSDFSSGSSQTPKSVLSSSPPNPPKPPMELQLPKLKPLHWDKVRAAPDRSMVWDKLRPSSFELDEEMIESLFGYNLQNSMTNDEAKSKTPSPSKHVLEPKRLQNITILSKALNATAEQICYALLQGNGLCLQQLEALVKMVPTKEEEDKLSSYKGDINELGSAEKFVKAMLNIPFAFSRIEAMLYRETFEDEVVHLRKSFSMLEEACKELRSSRLFLKLLEAVLKTGNRMNVGTIRGGARAFKLDALLKLADVKGIDGKTTLLHFVVQEIVRLEGIRASESIMGKINEKSKNKNVEEREEDYKRMGLDLVSSLSTELCNVKKTATIDLDVLASSVSNLSDGMAKLQHLVCKDLCMDEKSINFVHSIRSFLGYAEKNIKELQEDEDRVLLHVREITEYFHGDVIKEEANPLRIFVIVRDFLGMQVNRGVKGDCSSNCPNNNGCCDKSNPLRGYSSCRPGVEQSFKKAIKDLKQENPNALIVIADYYNTFKSLFHIAPYLGFDATSLHKASCGIGGKYNFNLTRMCGAPDVSVCPDPHRRFSWDGVHLTQEAYKLMAEKLIHELLPKLQCF</sequence>
<keyword evidence="4" id="KW-0472">Membrane</keyword>
<evidence type="ECO:0000256" key="4">
    <source>
        <dbReference type="SAM" id="Phobius"/>
    </source>
</evidence>
<keyword evidence="7" id="KW-1185">Reference proteome</keyword>
<gene>
    <name evidence="6" type="ORF">F0562_019945</name>
</gene>
<feature type="transmembrane region" description="Helical" evidence="4">
    <location>
        <begin position="111"/>
        <end position="133"/>
    </location>
</feature>
<dbReference type="InterPro" id="IPR027643">
    <property type="entry name" value="Formin-like_plant"/>
</dbReference>
<feature type="region of interest" description="Disordered" evidence="3">
    <location>
        <begin position="74"/>
        <end position="95"/>
    </location>
</feature>
<dbReference type="PANTHER" id="PTHR23213">
    <property type="entry name" value="FORMIN-RELATED"/>
    <property type="match status" value="1"/>
</dbReference>
<dbReference type="EMBL" id="CM018033">
    <property type="protein sequence ID" value="KAA8545165.1"/>
    <property type="molecule type" value="Genomic_DNA"/>
</dbReference>
<feature type="region of interest" description="Disordered" evidence="3">
    <location>
        <begin position="522"/>
        <end position="545"/>
    </location>
</feature>
<dbReference type="OrthoDB" id="1668162at2759"/>
<evidence type="ECO:0000256" key="2">
    <source>
        <dbReference type="RuleBase" id="RU361260"/>
    </source>
</evidence>
<comment type="similarity">
    <text evidence="1">Belongs to the formin-like family. Class-I subfamily.</text>
</comment>
<dbReference type="Proteomes" id="UP000325577">
    <property type="component" value="Linkage Group LG10"/>
</dbReference>
<dbReference type="InterPro" id="IPR015425">
    <property type="entry name" value="FH2_Formin"/>
</dbReference>
<dbReference type="Gene3D" id="3.40.50.1110">
    <property type="entry name" value="SGNH hydrolase"/>
    <property type="match status" value="1"/>
</dbReference>
<organism evidence="6 7">
    <name type="scientific">Nyssa sinensis</name>
    <dbReference type="NCBI Taxonomy" id="561372"/>
    <lineage>
        <taxon>Eukaryota</taxon>
        <taxon>Viridiplantae</taxon>
        <taxon>Streptophyta</taxon>
        <taxon>Embryophyta</taxon>
        <taxon>Tracheophyta</taxon>
        <taxon>Spermatophyta</taxon>
        <taxon>Magnoliopsida</taxon>
        <taxon>eudicotyledons</taxon>
        <taxon>Gunneridae</taxon>
        <taxon>Pentapetalae</taxon>
        <taxon>asterids</taxon>
        <taxon>Cornales</taxon>
        <taxon>Nyssaceae</taxon>
        <taxon>Nyssa</taxon>
    </lineage>
</organism>
<evidence type="ECO:0000313" key="6">
    <source>
        <dbReference type="EMBL" id="KAA8545165.1"/>
    </source>
</evidence>
<dbReference type="GO" id="GO:0051015">
    <property type="term" value="F:actin filament binding"/>
    <property type="evidence" value="ECO:0007669"/>
    <property type="project" value="InterPro"/>
</dbReference>
<dbReference type="InterPro" id="IPR042201">
    <property type="entry name" value="FH2_Formin_sf"/>
</dbReference>
<keyword evidence="4" id="KW-1133">Transmembrane helix</keyword>